<feature type="transmembrane region" description="Helical" evidence="6">
    <location>
        <begin position="23"/>
        <end position="46"/>
    </location>
</feature>
<evidence type="ECO:0000256" key="3">
    <source>
        <dbReference type="ARBA" id="ARBA00022692"/>
    </source>
</evidence>
<keyword evidence="3 6" id="KW-0812">Transmembrane</keyword>
<evidence type="ECO:0000256" key="4">
    <source>
        <dbReference type="ARBA" id="ARBA00022989"/>
    </source>
</evidence>
<organism evidence="7">
    <name type="scientific">marine sediment metagenome</name>
    <dbReference type="NCBI Taxonomy" id="412755"/>
    <lineage>
        <taxon>unclassified sequences</taxon>
        <taxon>metagenomes</taxon>
        <taxon>ecological metagenomes</taxon>
    </lineage>
</organism>
<proteinExistence type="predicted"/>
<feature type="transmembrane region" description="Helical" evidence="6">
    <location>
        <begin position="143"/>
        <end position="161"/>
    </location>
</feature>
<name>X1HE05_9ZZZZ</name>
<keyword evidence="2" id="KW-1003">Cell membrane</keyword>
<sequence length="184" mass="20762">IPIGIGTTLLADRIILLIFGIEYAQSIIALQVLIWTMVLTFAGAAFVKLFESINRQIVITKISGICVIVNILLNLFLIPKFSYVGASIATVITEFILVGSIFIFAYKFGYGIQDKKVVKNISKVIIASVVMGAFLWYFKSLNLFILIILAILFYLIMIYLIKGINYEDVQIFKRIIKPRKVTEK</sequence>
<protein>
    <submittedName>
        <fullName evidence="7">Uncharacterized protein</fullName>
    </submittedName>
</protein>
<feature type="transmembrane region" description="Helical" evidence="6">
    <location>
        <begin position="58"/>
        <end position="77"/>
    </location>
</feature>
<dbReference type="InterPro" id="IPR050833">
    <property type="entry name" value="Poly_Biosynth_Transport"/>
</dbReference>
<evidence type="ECO:0000256" key="6">
    <source>
        <dbReference type="SAM" id="Phobius"/>
    </source>
</evidence>
<evidence type="ECO:0000256" key="5">
    <source>
        <dbReference type="ARBA" id="ARBA00023136"/>
    </source>
</evidence>
<feature type="transmembrane region" description="Helical" evidence="6">
    <location>
        <begin position="117"/>
        <end position="137"/>
    </location>
</feature>
<keyword evidence="5 6" id="KW-0472">Membrane</keyword>
<dbReference type="PANTHER" id="PTHR30250">
    <property type="entry name" value="PST FAMILY PREDICTED COLANIC ACID TRANSPORTER"/>
    <property type="match status" value="1"/>
</dbReference>
<dbReference type="AlphaFoldDB" id="X1HE05"/>
<feature type="non-terminal residue" evidence="7">
    <location>
        <position position="1"/>
    </location>
</feature>
<evidence type="ECO:0000256" key="2">
    <source>
        <dbReference type="ARBA" id="ARBA00022475"/>
    </source>
</evidence>
<evidence type="ECO:0000313" key="7">
    <source>
        <dbReference type="EMBL" id="GAH67637.1"/>
    </source>
</evidence>
<dbReference type="GO" id="GO:0005886">
    <property type="term" value="C:plasma membrane"/>
    <property type="evidence" value="ECO:0007669"/>
    <property type="project" value="UniProtKB-SubCell"/>
</dbReference>
<accession>X1HE05</accession>
<dbReference type="EMBL" id="BARU01028177">
    <property type="protein sequence ID" value="GAH67637.1"/>
    <property type="molecule type" value="Genomic_DNA"/>
</dbReference>
<evidence type="ECO:0000256" key="1">
    <source>
        <dbReference type="ARBA" id="ARBA00004651"/>
    </source>
</evidence>
<dbReference type="PANTHER" id="PTHR30250:SF31">
    <property type="entry name" value="INNER MEMBRANE PROTEIN YGHQ"/>
    <property type="match status" value="1"/>
</dbReference>
<comment type="subcellular location">
    <subcellularLocation>
        <location evidence="1">Cell membrane</location>
        <topology evidence="1">Multi-pass membrane protein</topology>
    </subcellularLocation>
</comment>
<feature type="transmembrane region" description="Helical" evidence="6">
    <location>
        <begin position="83"/>
        <end position="105"/>
    </location>
</feature>
<reference evidence="7" key="1">
    <citation type="journal article" date="2014" name="Front. Microbiol.">
        <title>High frequency of phylogenetically diverse reductive dehalogenase-homologous genes in deep subseafloor sedimentary metagenomes.</title>
        <authorList>
            <person name="Kawai M."/>
            <person name="Futagami T."/>
            <person name="Toyoda A."/>
            <person name="Takaki Y."/>
            <person name="Nishi S."/>
            <person name="Hori S."/>
            <person name="Arai W."/>
            <person name="Tsubouchi T."/>
            <person name="Morono Y."/>
            <person name="Uchiyama I."/>
            <person name="Ito T."/>
            <person name="Fujiyama A."/>
            <person name="Inagaki F."/>
            <person name="Takami H."/>
        </authorList>
    </citation>
    <scope>NUCLEOTIDE SEQUENCE</scope>
    <source>
        <strain evidence="7">Expedition CK06-06</strain>
    </source>
</reference>
<comment type="caution">
    <text evidence="7">The sequence shown here is derived from an EMBL/GenBank/DDBJ whole genome shotgun (WGS) entry which is preliminary data.</text>
</comment>
<gene>
    <name evidence="7" type="ORF">S03H2_45016</name>
</gene>
<keyword evidence="4 6" id="KW-1133">Transmembrane helix</keyword>